<dbReference type="SMART" id="SM00382">
    <property type="entry name" value="AAA"/>
    <property type="match status" value="1"/>
</dbReference>
<evidence type="ECO:0000256" key="4">
    <source>
        <dbReference type="ARBA" id="ARBA00022840"/>
    </source>
</evidence>
<organism evidence="6">
    <name type="scientific">marine metagenome</name>
    <dbReference type="NCBI Taxonomy" id="408172"/>
    <lineage>
        <taxon>unclassified sequences</taxon>
        <taxon>metagenomes</taxon>
        <taxon>ecological metagenomes</taxon>
    </lineage>
</organism>
<dbReference type="InterPro" id="IPR003593">
    <property type="entry name" value="AAA+_ATPase"/>
</dbReference>
<dbReference type="PANTHER" id="PTHR43335:SF4">
    <property type="entry name" value="ABC TRANSPORTER, ATP-BINDING PROTEIN"/>
    <property type="match status" value="1"/>
</dbReference>
<dbReference type="SUPFAM" id="SSF52540">
    <property type="entry name" value="P-loop containing nucleoside triphosphate hydrolases"/>
    <property type="match status" value="1"/>
</dbReference>
<dbReference type="EMBL" id="UINC01000555">
    <property type="protein sequence ID" value="SUZ57377.1"/>
    <property type="molecule type" value="Genomic_DNA"/>
</dbReference>
<keyword evidence="3" id="KW-0547">Nucleotide-binding</keyword>
<dbReference type="PANTHER" id="PTHR43335">
    <property type="entry name" value="ABC TRANSPORTER, ATP-BINDING PROTEIN"/>
    <property type="match status" value="1"/>
</dbReference>
<dbReference type="Gene3D" id="3.40.50.300">
    <property type="entry name" value="P-loop containing nucleotide triphosphate hydrolases"/>
    <property type="match status" value="1"/>
</dbReference>
<feature type="non-terminal residue" evidence="6">
    <location>
        <position position="1"/>
    </location>
</feature>
<evidence type="ECO:0000256" key="3">
    <source>
        <dbReference type="ARBA" id="ARBA00022741"/>
    </source>
</evidence>
<proteinExistence type="inferred from homology"/>
<dbReference type="AlphaFoldDB" id="A0A381NS90"/>
<dbReference type="Pfam" id="PF00005">
    <property type="entry name" value="ABC_tran"/>
    <property type="match status" value="1"/>
</dbReference>
<evidence type="ECO:0000256" key="2">
    <source>
        <dbReference type="ARBA" id="ARBA00022448"/>
    </source>
</evidence>
<evidence type="ECO:0000313" key="6">
    <source>
        <dbReference type="EMBL" id="SUZ57377.1"/>
    </source>
</evidence>
<gene>
    <name evidence="6" type="ORF">METZ01_LOCUS10231</name>
</gene>
<keyword evidence="4" id="KW-0067">ATP-binding</keyword>
<dbReference type="PROSITE" id="PS50893">
    <property type="entry name" value="ABC_TRANSPORTER_2"/>
    <property type="match status" value="1"/>
</dbReference>
<dbReference type="CDD" id="cd03230">
    <property type="entry name" value="ABC_DR_subfamily_A"/>
    <property type="match status" value="1"/>
</dbReference>
<protein>
    <recommendedName>
        <fullName evidence="5">ABC transporter domain-containing protein</fullName>
    </recommendedName>
</protein>
<accession>A0A381NS90</accession>
<dbReference type="GO" id="GO:0016887">
    <property type="term" value="F:ATP hydrolysis activity"/>
    <property type="evidence" value="ECO:0007669"/>
    <property type="project" value="InterPro"/>
</dbReference>
<keyword evidence="2" id="KW-0813">Transport</keyword>
<dbReference type="InterPro" id="IPR003439">
    <property type="entry name" value="ABC_transporter-like_ATP-bd"/>
</dbReference>
<feature type="domain" description="ABC transporter" evidence="5">
    <location>
        <begin position="2"/>
        <end position="231"/>
    </location>
</feature>
<dbReference type="GO" id="GO:0005524">
    <property type="term" value="F:ATP binding"/>
    <property type="evidence" value="ECO:0007669"/>
    <property type="project" value="UniProtKB-KW"/>
</dbReference>
<evidence type="ECO:0000256" key="1">
    <source>
        <dbReference type="ARBA" id="ARBA00005417"/>
    </source>
</evidence>
<name>A0A381NS90_9ZZZZ</name>
<sequence>VIKAEGLTRHYGAVVAASEVSFEVGSGEIVGLLGHNGAGKTTVMKMLTGYLEPSSGRGLVDGIDVQDEPVVVQNKIGYLPENRPLYPDMSVFDYLAFTANMRGMTGSEAESALRDVIESMELGSRALDKIGTLSRGYQQRVGVAQAILHKPPVLILDEPTNGLDPRQTQEMRRLLRSLAMTATVVLSTHIMQEVDAICDRVLIMRDGELVIDEKLAELKRADTIELRTTASPKEVESALGASVNVVAENDRLLLTSETIDLEAFAAQVARALVTQDIPIHGLAPVQRDLERLFREVSEAPNVR</sequence>
<comment type="similarity">
    <text evidence="1">Belongs to the ABC transporter superfamily.</text>
</comment>
<reference evidence="6" key="1">
    <citation type="submission" date="2018-05" db="EMBL/GenBank/DDBJ databases">
        <authorList>
            <person name="Lanie J.A."/>
            <person name="Ng W.-L."/>
            <person name="Kazmierczak K.M."/>
            <person name="Andrzejewski T.M."/>
            <person name="Davidsen T.M."/>
            <person name="Wayne K.J."/>
            <person name="Tettelin H."/>
            <person name="Glass J.I."/>
            <person name="Rusch D."/>
            <person name="Podicherti R."/>
            <person name="Tsui H.-C.T."/>
            <person name="Winkler M.E."/>
        </authorList>
    </citation>
    <scope>NUCLEOTIDE SEQUENCE</scope>
</reference>
<dbReference type="InterPro" id="IPR027417">
    <property type="entry name" value="P-loop_NTPase"/>
</dbReference>
<evidence type="ECO:0000259" key="5">
    <source>
        <dbReference type="PROSITE" id="PS50893"/>
    </source>
</evidence>